<dbReference type="PANTHER" id="PTHR43098:SF3">
    <property type="entry name" value="L-ORNITHINE N(5)-MONOOXYGENASE-RELATED"/>
    <property type="match status" value="1"/>
</dbReference>
<comment type="cofactor">
    <cofactor evidence="1">
        <name>FAD</name>
        <dbReference type="ChEBI" id="CHEBI:57692"/>
    </cofactor>
</comment>
<dbReference type="AlphaFoldDB" id="A0A1I4AE69"/>
<dbReference type="Gene3D" id="3.50.50.60">
    <property type="entry name" value="FAD/NAD(P)-binding domain"/>
    <property type="match status" value="2"/>
</dbReference>
<evidence type="ECO:0000256" key="5">
    <source>
        <dbReference type="ARBA" id="ARBA00022857"/>
    </source>
</evidence>
<gene>
    <name evidence="8" type="ORF">SAMN04488085_102182</name>
</gene>
<evidence type="ECO:0000256" key="6">
    <source>
        <dbReference type="ARBA" id="ARBA00023002"/>
    </source>
</evidence>
<dbReference type="SUPFAM" id="SSF51905">
    <property type="entry name" value="FAD/NAD(P)-binding domain"/>
    <property type="match status" value="2"/>
</dbReference>
<comment type="similarity">
    <text evidence="2">Belongs to the FAD-binding monooxygenase family.</text>
</comment>
<dbReference type="InterPro" id="IPR050775">
    <property type="entry name" value="FAD-binding_Monooxygenases"/>
</dbReference>
<evidence type="ECO:0000256" key="7">
    <source>
        <dbReference type="ARBA" id="ARBA00023033"/>
    </source>
</evidence>
<dbReference type="RefSeq" id="WP_091321366.1">
    <property type="nucleotide sequence ID" value="NZ_FOSW01000002.1"/>
</dbReference>
<evidence type="ECO:0000256" key="2">
    <source>
        <dbReference type="ARBA" id="ARBA00010139"/>
    </source>
</evidence>
<dbReference type="Pfam" id="PF13738">
    <property type="entry name" value="Pyr_redox_3"/>
    <property type="match status" value="1"/>
</dbReference>
<keyword evidence="9" id="KW-1185">Reference proteome</keyword>
<evidence type="ECO:0000256" key="3">
    <source>
        <dbReference type="ARBA" id="ARBA00022630"/>
    </source>
</evidence>
<evidence type="ECO:0000256" key="1">
    <source>
        <dbReference type="ARBA" id="ARBA00001974"/>
    </source>
</evidence>
<reference evidence="8 9" key="1">
    <citation type="submission" date="2016-10" db="EMBL/GenBank/DDBJ databases">
        <authorList>
            <person name="de Groot N.N."/>
        </authorList>
    </citation>
    <scope>NUCLEOTIDE SEQUENCE [LARGE SCALE GENOMIC DNA]</scope>
    <source>
        <strain evidence="8 9">DSM 45317</strain>
    </source>
</reference>
<name>A0A1I4AE69_9ACTN</name>
<keyword evidence="6" id="KW-0560">Oxidoreductase</keyword>
<keyword evidence="3" id="KW-0285">Flavoprotein</keyword>
<keyword evidence="7 8" id="KW-0503">Monooxygenase</keyword>
<evidence type="ECO:0000256" key="4">
    <source>
        <dbReference type="ARBA" id="ARBA00022827"/>
    </source>
</evidence>
<dbReference type="InterPro" id="IPR036188">
    <property type="entry name" value="FAD/NAD-bd_sf"/>
</dbReference>
<dbReference type="GO" id="GO:0016709">
    <property type="term" value="F:oxidoreductase activity, acting on paired donors, with incorporation or reduction of molecular oxygen, NAD(P)H as one donor, and incorporation of one atom of oxygen"/>
    <property type="evidence" value="ECO:0007669"/>
    <property type="project" value="UniProtKB-ARBA"/>
</dbReference>
<dbReference type="PANTHER" id="PTHR43098">
    <property type="entry name" value="L-ORNITHINE N(5)-MONOOXYGENASE-RELATED"/>
    <property type="match status" value="1"/>
</dbReference>
<keyword evidence="5" id="KW-0521">NADP</keyword>
<keyword evidence="4" id="KW-0274">FAD</keyword>
<dbReference type="InParanoid" id="A0A1I4AE69"/>
<dbReference type="Proteomes" id="UP000199152">
    <property type="component" value="Unassembled WGS sequence"/>
</dbReference>
<evidence type="ECO:0000313" key="8">
    <source>
        <dbReference type="EMBL" id="SFK54241.1"/>
    </source>
</evidence>
<accession>A0A1I4AE69</accession>
<dbReference type="STRING" id="504800.SAMN04488085_102182"/>
<evidence type="ECO:0000313" key="9">
    <source>
        <dbReference type="Proteomes" id="UP000199152"/>
    </source>
</evidence>
<proteinExistence type="inferred from homology"/>
<dbReference type="OrthoDB" id="5168853at2"/>
<protein>
    <submittedName>
        <fullName evidence="8">Cyclohexanone monooxygenase</fullName>
    </submittedName>
</protein>
<dbReference type="EMBL" id="FOSW01000002">
    <property type="protein sequence ID" value="SFK54241.1"/>
    <property type="molecule type" value="Genomic_DNA"/>
</dbReference>
<dbReference type="PRINTS" id="PR00411">
    <property type="entry name" value="PNDRDTASEI"/>
</dbReference>
<organism evidence="8 9">
    <name type="scientific">Geodermatophilus ruber</name>
    <dbReference type="NCBI Taxonomy" id="504800"/>
    <lineage>
        <taxon>Bacteria</taxon>
        <taxon>Bacillati</taxon>
        <taxon>Actinomycetota</taxon>
        <taxon>Actinomycetes</taxon>
        <taxon>Geodermatophilales</taxon>
        <taxon>Geodermatophilaceae</taxon>
        <taxon>Geodermatophilus</taxon>
    </lineage>
</organism>
<sequence>MSEPRTVDAVIVGAGLSGLYQLHRLREAGLSVRVLEAADDVGGTWYWNRYPGARCDVESMSYSYSFSPELEQEWTWTEKYPTQPEILKYVRHVADRFDLRRDITFGTRVTSAAYDETTGRWLVISDSGDVVDARFLIMATGCLSASKTPEVPGLDRFQGPTYHTGHWPHDGVDFTGQRVGVIGTGSSGIQSIPILAEQAADLTVFQRTPNFSMPAGNRPLTEDEIREMKANYRAWREAQRTSAFGVPVRPATHSALEVSEEERNAVYQDGWDQGNLVAILGSYTDTLTNKEANDTAAEFVRDKIRRIVKDPELAETLSPRSFPYGTKRPCLDTGYYETFNKEHVHLVDVRKTPLVELTERGVRTSEQEYEFDAIVFATGFDAMTGALAAIDIRGRNGLSLKEKWGEGPRTYLGLAIAGFPNLFTITGPLSPSVLSNMIVSIEQHVDWVTDCITWMQEHGKTAIETTTEAEDAWVEHVAEVGAYTLYPTADSWYMGSNVPGKPRVFMAYIGGVGTYRQQCDQVAADGYRGFTLTPA</sequence>